<gene>
    <name evidence="1" type="ORF">L2E82_06618</name>
</gene>
<sequence>MWNVHSVAFFQSYHNKTAASCICLKSRLGIFKNETHVVDFSRQHKQQSLPAHHRKMTRPPLLLSLPRPIHSLSFFLFITVAELFGASSQQFLTSERTTLLNLKREWGDPPSLSNWNASSSPCNWPGILCNANGSVIVLDVRSKGLTGLIPPIICDLRNLENLVLTDNYLTGEFPRVLYNCSKLIEIEIAQNAFVGRLPDDIDRLSGVKVIDLGANNFTGDIPPAIGNLSALMSLHLYQNLFNGSIPSEIGNLSNLLTLGLAYNSFAAAEIPPEFGKLSNLTYLWMPQTNLVGKIPGSLANMSSLEWLDLSANNLEGEIPSGLFLLKNLSMLYLYKNNLSGKIPSVIECLNLTEIDVSMNKLNGSIPEDFGKLQQLEVLNLFSNQLSGNIPTGVSQIPALKIFRVFRNFLSGELPPEIGLHSKLEAFEVSENKLTGKLPENLCSGGTLFMVAAFSNNLTGEIPSSLEKCDKLNTIQLYNNSFTGEFPPGIWTLFNLSSLRLTGNFLSGELPSRVAWNLSRLEISDNKFSGRIPEGISSWTKLNVFKASNNLLSGEIPTAFTNLSQLSVLLLDGNSLSGELPSEIKSWNSLITLHLARNNLSGPIPSAISYLQGLLDLDLSENQFSGQIPPQLGGVRLTTLNLSSNKLTGRIPFAFDNLAYENSFLNNLDLCASSPISNLHNCYTKSSNSHKSPPKIIAMIVVLTAFIILIAILCTLFVFRRYLKKKHIGDLTTWKLTSFHKLDFTEANILCCLTENNLIGSGGSGKVYRIEIGRRGEYVAVKRIWNTRKLDQTLEKEFLSEVHILGSIRHSNIVKLLCCISSEDSKLLVYEYMENQSLDKWLHGKKRKSGCGLDWPMRLQIAIGAAQGLCYMHHDCSPAIIHRDVKSSNILLDSDFKARIADFGLAKILTKPNPGQANTLSAIAGSFGYIPPEYAYSTSVNERVDVYSFGVVLLELVTGKEAHEGGVDMNLAEWAWRHYSEGNSMVEALDPEIKQANSYMEEINLVFKLGLICSSTLPSSRPTMKEVLEILRRCNPLSEDLKVGGEEFDVAPLLRRESYLSNYRRGGNKALNDSIDIFDGRL</sequence>
<dbReference type="Proteomes" id="UP001055811">
    <property type="component" value="Linkage Group LG01"/>
</dbReference>
<protein>
    <submittedName>
        <fullName evidence="1">Uncharacterized protein</fullName>
    </submittedName>
</protein>
<proteinExistence type="predicted"/>
<name>A0ACB9HBT2_CICIN</name>
<accession>A0ACB9HBT2</accession>
<evidence type="ECO:0000313" key="2">
    <source>
        <dbReference type="Proteomes" id="UP001055811"/>
    </source>
</evidence>
<keyword evidence="2" id="KW-1185">Reference proteome</keyword>
<dbReference type="EMBL" id="CM042009">
    <property type="protein sequence ID" value="KAI3792730.1"/>
    <property type="molecule type" value="Genomic_DNA"/>
</dbReference>
<reference evidence="1 2" key="2">
    <citation type="journal article" date="2022" name="Mol. Ecol. Resour.">
        <title>The genomes of chicory, endive, great burdock and yacon provide insights into Asteraceae paleo-polyploidization history and plant inulin production.</title>
        <authorList>
            <person name="Fan W."/>
            <person name="Wang S."/>
            <person name="Wang H."/>
            <person name="Wang A."/>
            <person name="Jiang F."/>
            <person name="Liu H."/>
            <person name="Zhao H."/>
            <person name="Xu D."/>
            <person name="Zhang Y."/>
        </authorList>
    </citation>
    <scope>NUCLEOTIDE SEQUENCE [LARGE SCALE GENOMIC DNA]</scope>
    <source>
        <strain evidence="2">cv. Punajuju</strain>
        <tissue evidence="1">Leaves</tissue>
    </source>
</reference>
<evidence type="ECO:0000313" key="1">
    <source>
        <dbReference type="EMBL" id="KAI3792730.1"/>
    </source>
</evidence>
<reference evidence="2" key="1">
    <citation type="journal article" date="2022" name="Mol. Ecol. Resour.">
        <title>The genomes of chicory, endive, great burdock and yacon provide insights into Asteraceae palaeo-polyploidization history and plant inulin production.</title>
        <authorList>
            <person name="Fan W."/>
            <person name="Wang S."/>
            <person name="Wang H."/>
            <person name="Wang A."/>
            <person name="Jiang F."/>
            <person name="Liu H."/>
            <person name="Zhao H."/>
            <person name="Xu D."/>
            <person name="Zhang Y."/>
        </authorList>
    </citation>
    <scope>NUCLEOTIDE SEQUENCE [LARGE SCALE GENOMIC DNA]</scope>
    <source>
        <strain evidence="2">cv. Punajuju</strain>
    </source>
</reference>
<organism evidence="1 2">
    <name type="scientific">Cichorium intybus</name>
    <name type="common">Chicory</name>
    <dbReference type="NCBI Taxonomy" id="13427"/>
    <lineage>
        <taxon>Eukaryota</taxon>
        <taxon>Viridiplantae</taxon>
        <taxon>Streptophyta</taxon>
        <taxon>Embryophyta</taxon>
        <taxon>Tracheophyta</taxon>
        <taxon>Spermatophyta</taxon>
        <taxon>Magnoliopsida</taxon>
        <taxon>eudicotyledons</taxon>
        <taxon>Gunneridae</taxon>
        <taxon>Pentapetalae</taxon>
        <taxon>asterids</taxon>
        <taxon>campanulids</taxon>
        <taxon>Asterales</taxon>
        <taxon>Asteraceae</taxon>
        <taxon>Cichorioideae</taxon>
        <taxon>Cichorieae</taxon>
        <taxon>Cichoriinae</taxon>
        <taxon>Cichorium</taxon>
    </lineage>
</organism>
<comment type="caution">
    <text evidence="1">The sequence shown here is derived from an EMBL/GenBank/DDBJ whole genome shotgun (WGS) entry which is preliminary data.</text>
</comment>